<dbReference type="InterPro" id="IPR027417">
    <property type="entry name" value="P-loop_NTPase"/>
</dbReference>
<reference evidence="5 6" key="1">
    <citation type="submission" date="2014-06" db="EMBL/GenBank/DDBJ databases">
        <authorList>
            <person name="Ngugi D.K."/>
            <person name="Blom J."/>
            <person name="Alam I."/>
            <person name="Rashid M."/>
            <person name="Baalawi W."/>
            <person name="Zhang G."/>
            <person name="Hikmawan T."/>
            <person name="Guan Y."/>
            <person name="Antunes A."/>
            <person name="Siam R."/>
            <person name="El-Dorry H."/>
            <person name="Bajic V."/>
            <person name="Stingl U."/>
        </authorList>
    </citation>
    <scope>NUCLEOTIDE SEQUENCE [LARGE SCALE GENOMIC DNA]</scope>
    <source>
        <strain evidence="5">SCGC AAA799-P11</strain>
    </source>
</reference>
<dbReference type="Proteomes" id="UP000029387">
    <property type="component" value="Unassembled WGS sequence"/>
</dbReference>
<evidence type="ECO:0000256" key="1">
    <source>
        <dbReference type="ARBA" id="ARBA00005290"/>
    </source>
</evidence>
<keyword evidence="3" id="KW-0378">Hydrolase</keyword>
<keyword evidence="4" id="KW-0342">GTP-binding</keyword>
<evidence type="ECO:0000313" key="6">
    <source>
        <dbReference type="Proteomes" id="UP000029387"/>
    </source>
</evidence>
<dbReference type="Pfam" id="PF03029">
    <property type="entry name" value="ATP_bind_1"/>
    <property type="match status" value="1"/>
</dbReference>
<gene>
    <name evidence="5" type="primary">minD</name>
    <name evidence="5" type="ORF">AAA799P11_01334</name>
</gene>
<comment type="similarity">
    <text evidence="1">Belongs to the GPN-loop GTPase family.</text>
</comment>
<dbReference type="GO" id="GO:0005525">
    <property type="term" value="F:GTP binding"/>
    <property type="evidence" value="ECO:0007669"/>
    <property type="project" value="UniProtKB-KW"/>
</dbReference>
<sequence>MIFSTKLVFYKLENQASLKYEQIMNQTGLKTIFVSGTAGSGKSLLSSKLYDYYTKNGAFTSILNLDPGVENLPYSCDIDVRDFVDIVSIMQQYDLGPNGALVIAADLIASKIDEIQNEVNRVNPDYLIVDTPGQIELFAYRSSGRFLIDNITSEEKTSIFLFDGALITTPVNFVSIALLATSIRLRLNLPTVNVLTKTDLIGANLKNILQWSTSLSTLENAIAKDADGDTYTLTTNILRGLNLSGFAQGLIPISNVTGDGFVNLEGALSRILNLGEEVED</sequence>
<dbReference type="EMBL" id="JOSZ01000031">
    <property type="protein sequence ID" value="KFM17502.1"/>
    <property type="molecule type" value="Genomic_DNA"/>
</dbReference>
<evidence type="ECO:0000256" key="2">
    <source>
        <dbReference type="ARBA" id="ARBA00022741"/>
    </source>
</evidence>
<dbReference type="PANTHER" id="PTHR21231">
    <property type="entry name" value="XPA-BINDING PROTEIN 1-RELATED"/>
    <property type="match status" value="1"/>
</dbReference>
<evidence type="ECO:0000256" key="3">
    <source>
        <dbReference type="ARBA" id="ARBA00022801"/>
    </source>
</evidence>
<accession>A0A087RVJ8</accession>
<keyword evidence="2" id="KW-0547">Nucleotide-binding</keyword>
<evidence type="ECO:0000256" key="4">
    <source>
        <dbReference type="ARBA" id="ARBA00023134"/>
    </source>
</evidence>
<organism evidence="5 6">
    <name type="scientific">Marine Group I thaumarchaeote SCGC AAA799-P11</name>
    <dbReference type="NCBI Taxonomy" id="1502295"/>
    <lineage>
        <taxon>Archaea</taxon>
        <taxon>Nitrososphaerota</taxon>
        <taxon>Marine Group I</taxon>
    </lineage>
</organism>
<keyword evidence="6" id="KW-1185">Reference proteome</keyword>
<dbReference type="NCBIfam" id="NF010340">
    <property type="entry name" value="PRK13768.1-2"/>
    <property type="match status" value="1"/>
</dbReference>
<dbReference type="SUPFAM" id="SSF52540">
    <property type="entry name" value="P-loop containing nucleoside triphosphate hydrolases"/>
    <property type="match status" value="1"/>
</dbReference>
<proteinExistence type="inferred from homology"/>
<protein>
    <submittedName>
        <fullName evidence="5">Septum site-determining protein MinD</fullName>
    </submittedName>
</protein>
<evidence type="ECO:0000313" key="5">
    <source>
        <dbReference type="EMBL" id="KFM17502.1"/>
    </source>
</evidence>
<dbReference type="PATRIC" id="fig|1502295.3.peg.1274"/>
<comment type="caution">
    <text evidence="5">The sequence shown here is derived from an EMBL/GenBank/DDBJ whole genome shotgun (WGS) entry which is preliminary data.</text>
</comment>
<dbReference type="Gene3D" id="3.40.50.300">
    <property type="entry name" value="P-loop containing nucleotide triphosphate hydrolases"/>
    <property type="match status" value="1"/>
</dbReference>
<dbReference type="PANTHER" id="PTHR21231:SF8">
    <property type="entry name" value="GPN-LOOP GTPASE 1"/>
    <property type="match status" value="1"/>
</dbReference>
<dbReference type="AlphaFoldDB" id="A0A087RVJ8"/>
<name>A0A087RVJ8_9ARCH</name>
<dbReference type="GO" id="GO:0003924">
    <property type="term" value="F:GTPase activity"/>
    <property type="evidence" value="ECO:0007669"/>
    <property type="project" value="TreeGrafter"/>
</dbReference>
<dbReference type="InterPro" id="IPR004130">
    <property type="entry name" value="Gpn"/>
</dbReference>